<dbReference type="GO" id="GO:0000156">
    <property type="term" value="F:phosphorelay response regulator activity"/>
    <property type="evidence" value="ECO:0007669"/>
    <property type="project" value="InterPro"/>
</dbReference>
<dbReference type="Proteomes" id="UP000234479">
    <property type="component" value="Unassembled WGS sequence"/>
</dbReference>
<evidence type="ECO:0000313" key="4">
    <source>
        <dbReference type="Proteomes" id="UP000234479"/>
    </source>
</evidence>
<keyword evidence="1" id="KW-1133">Transmembrane helix</keyword>
<keyword evidence="4" id="KW-1185">Reference proteome</keyword>
<dbReference type="SMART" id="SM00850">
    <property type="entry name" value="LytTR"/>
    <property type="match status" value="1"/>
</dbReference>
<protein>
    <submittedName>
        <fullName evidence="3">DNA-binding response regulator</fullName>
    </submittedName>
</protein>
<keyword evidence="1" id="KW-0472">Membrane</keyword>
<reference evidence="3 4" key="1">
    <citation type="submission" date="2017-12" db="EMBL/GenBank/DDBJ databases">
        <title>The genome sequence of Caulobacter sp. 410.</title>
        <authorList>
            <person name="Gao J."/>
            <person name="Mao X."/>
            <person name="Sun J."/>
        </authorList>
    </citation>
    <scope>NUCLEOTIDE SEQUENCE [LARGE SCALE GENOMIC DNA]</scope>
    <source>
        <strain evidence="3 4">410</strain>
    </source>
</reference>
<feature type="domain" description="HTH LytTR-type" evidence="2">
    <location>
        <begin position="168"/>
        <end position="271"/>
    </location>
</feature>
<feature type="transmembrane region" description="Helical" evidence="1">
    <location>
        <begin position="12"/>
        <end position="32"/>
    </location>
</feature>
<keyword evidence="3" id="KW-0238">DNA-binding</keyword>
<dbReference type="AlphaFoldDB" id="A0A2N5DKM1"/>
<dbReference type="OrthoDB" id="9781059at2"/>
<evidence type="ECO:0000259" key="2">
    <source>
        <dbReference type="PROSITE" id="PS50930"/>
    </source>
</evidence>
<dbReference type="PANTHER" id="PTHR37299">
    <property type="entry name" value="TRANSCRIPTIONAL REGULATOR-RELATED"/>
    <property type="match status" value="1"/>
</dbReference>
<sequence>MSSAERRLLLRGWLCGLAIVAAITVINILTIIHDAPRLGPWRPAIWEVSSGLVTVLIMLLPAAVALWTHRAKPTLARALPVHALALLAYSILHVSGFVVLRKIAHRLILGEGYDFGPIGPEFVYELRKDVIAYVLAFVVFWLLARMARDVAAEAPAQAAAPAPSPAMFDIRDGARLVRTPIVDILAVRSVGNYVEFLLADGRRPLTRSSLTALESELGAQGFVRTHRSWLVNAARVTGLRPEGSGDYAVELGPIEAPLSRRCPEALAALRG</sequence>
<evidence type="ECO:0000256" key="1">
    <source>
        <dbReference type="SAM" id="Phobius"/>
    </source>
</evidence>
<accession>A0A2N5DKM1</accession>
<dbReference type="PANTHER" id="PTHR37299:SF1">
    <property type="entry name" value="STAGE 0 SPORULATION PROTEIN A HOMOLOG"/>
    <property type="match status" value="1"/>
</dbReference>
<evidence type="ECO:0000313" key="3">
    <source>
        <dbReference type="EMBL" id="PLR26607.1"/>
    </source>
</evidence>
<dbReference type="Pfam" id="PF04397">
    <property type="entry name" value="LytTR"/>
    <property type="match status" value="1"/>
</dbReference>
<dbReference type="PROSITE" id="PS50930">
    <property type="entry name" value="HTH_LYTTR"/>
    <property type="match status" value="1"/>
</dbReference>
<dbReference type="Gene3D" id="2.40.50.1020">
    <property type="entry name" value="LytTr DNA-binding domain"/>
    <property type="match status" value="1"/>
</dbReference>
<name>A0A2N5DKM1_9CAUL</name>
<dbReference type="InterPro" id="IPR046947">
    <property type="entry name" value="LytR-like"/>
</dbReference>
<feature type="transmembrane region" description="Helical" evidence="1">
    <location>
        <begin position="130"/>
        <end position="147"/>
    </location>
</feature>
<feature type="transmembrane region" description="Helical" evidence="1">
    <location>
        <begin position="44"/>
        <end position="67"/>
    </location>
</feature>
<dbReference type="InterPro" id="IPR012379">
    <property type="entry name" value="LytTR_MHYE"/>
</dbReference>
<dbReference type="EMBL" id="PJRS01000018">
    <property type="protein sequence ID" value="PLR26607.1"/>
    <property type="molecule type" value="Genomic_DNA"/>
</dbReference>
<dbReference type="GO" id="GO:0003677">
    <property type="term" value="F:DNA binding"/>
    <property type="evidence" value="ECO:0007669"/>
    <property type="project" value="UniProtKB-KW"/>
</dbReference>
<comment type="caution">
    <text evidence="3">The sequence shown here is derived from an EMBL/GenBank/DDBJ whole genome shotgun (WGS) entry which is preliminary data.</text>
</comment>
<gene>
    <name evidence="3" type="ORF">SGCZBJ_09735</name>
</gene>
<dbReference type="InterPro" id="IPR007492">
    <property type="entry name" value="LytTR_DNA-bd_dom"/>
</dbReference>
<feature type="transmembrane region" description="Helical" evidence="1">
    <location>
        <begin position="79"/>
        <end position="100"/>
    </location>
</feature>
<keyword evidence="1" id="KW-0812">Transmembrane</keyword>
<dbReference type="PIRSF" id="PIRSF031767">
    <property type="entry name" value="MHYE_LytTR"/>
    <property type="match status" value="1"/>
</dbReference>
<proteinExistence type="predicted"/>
<dbReference type="RefSeq" id="WP_101717804.1">
    <property type="nucleotide sequence ID" value="NZ_PJRS01000018.1"/>
</dbReference>
<organism evidence="3 4">
    <name type="scientific">Caulobacter zeae</name>
    <dbReference type="NCBI Taxonomy" id="2055137"/>
    <lineage>
        <taxon>Bacteria</taxon>
        <taxon>Pseudomonadati</taxon>
        <taxon>Pseudomonadota</taxon>
        <taxon>Alphaproteobacteria</taxon>
        <taxon>Caulobacterales</taxon>
        <taxon>Caulobacteraceae</taxon>
        <taxon>Caulobacter</taxon>
    </lineage>
</organism>